<evidence type="ECO:0000256" key="5">
    <source>
        <dbReference type="ARBA" id="ARBA00022989"/>
    </source>
</evidence>
<feature type="transmembrane region" description="Helical" evidence="8">
    <location>
        <begin position="288"/>
        <end position="308"/>
    </location>
</feature>
<keyword evidence="3" id="KW-1003">Cell membrane</keyword>
<feature type="region of interest" description="Disordered" evidence="7">
    <location>
        <begin position="409"/>
        <end position="441"/>
    </location>
</feature>
<dbReference type="PANTHER" id="PTHR23513">
    <property type="entry name" value="INTEGRAL MEMBRANE EFFLUX PROTEIN-RELATED"/>
    <property type="match status" value="1"/>
</dbReference>
<evidence type="ECO:0000256" key="6">
    <source>
        <dbReference type="ARBA" id="ARBA00023136"/>
    </source>
</evidence>
<dbReference type="Proteomes" id="UP001058003">
    <property type="component" value="Chromosome"/>
</dbReference>
<evidence type="ECO:0000313" key="10">
    <source>
        <dbReference type="EMBL" id="UWZ51882.1"/>
    </source>
</evidence>
<evidence type="ECO:0000259" key="9">
    <source>
        <dbReference type="PROSITE" id="PS50850"/>
    </source>
</evidence>
<organism evidence="10 11">
    <name type="scientific">Dactylosporangium aurantiacum</name>
    <dbReference type="NCBI Taxonomy" id="35754"/>
    <lineage>
        <taxon>Bacteria</taxon>
        <taxon>Bacillati</taxon>
        <taxon>Actinomycetota</taxon>
        <taxon>Actinomycetes</taxon>
        <taxon>Micromonosporales</taxon>
        <taxon>Micromonosporaceae</taxon>
        <taxon>Dactylosporangium</taxon>
    </lineage>
</organism>
<dbReference type="GO" id="GO:0022857">
    <property type="term" value="F:transmembrane transporter activity"/>
    <property type="evidence" value="ECO:0007669"/>
    <property type="project" value="InterPro"/>
</dbReference>
<feature type="transmembrane region" description="Helical" evidence="8">
    <location>
        <begin position="49"/>
        <end position="70"/>
    </location>
</feature>
<evidence type="ECO:0000256" key="4">
    <source>
        <dbReference type="ARBA" id="ARBA00022692"/>
    </source>
</evidence>
<feature type="transmembrane region" description="Helical" evidence="8">
    <location>
        <begin position="260"/>
        <end position="281"/>
    </location>
</feature>
<dbReference type="PANTHER" id="PTHR23513:SF6">
    <property type="entry name" value="MAJOR FACILITATOR SUPERFAMILY ASSOCIATED DOMAIN-CONTAINING PROTEIN"/>
    <property type="match status" value="1"/>
</dbReference>
<evidence type="ECO:0000256" key="2">
    <source>
        <dbReference type="ARBA" id="ARBA00022448"/>
    </source>
</evidence>
<keyword evidence="4 8" id="KW-0812">Transmembrane</keyword>
<feature type="transmembrane region" description="Helical" evidence="8">
    <location>
        <begin position="381"/>
        <end position="398"/>
    </location>
</feature>
<dbReference type="InterPro" id="IPR036259">
    <property type="entry name" value="MFS_trans_sf"/>
</dbReference>
<dbReference type="Pfam" id="PF05977">
    <property type="entry name" value="MFS_3"/>
    <property type="match status" value="1"/>
</dbReference>
<dbReference type="InterPro" id="IPR020846">
    <property type="entry name" value="MFS_dom"/>
</dbReference>
<evidence type="ECO:0000313" key="11">
    <source>
        <dbReference type="Proteomes" id="UP001058003"/>
    </source>
</evidence>
<gene>
    <name evidence="10" type="ORF">Daura_34940</name>
</gene>
<dbReference type="GO" id="GO:0005886">
    <property type="term" value="C:plasma membrane"/>
    <property type="evidence" value="ECO:0007669"/>
    <property type="project" value="UniProtKB-SubCell"/>
</dbReference>
<sequence length="441" mass="45684">MGGIVERLVPARLGTGFRWLLASSWTSNLGDGIAVAAGPLLVASLTGNAFLVSLAALLRWAPPLVFGLYAGVLSDRLDRRRIVMAADAVRAAILVVVVALLAADRLTVVPALVALGLLTTAEVFADNAAATLTPTLVRRDDLVVANARLQAGFLTLNQLVGPPVGAALFAAGLLWPFLAEAVLVAAGVLLVSRVVLPVREPPGTRRPAGVRHEVVEGLRWTVRHPAVRTLSLTILIFNVTFGAAWSVLVLYAQQRLGLDAVGFGLFTTAGALGGLLGTAIYGRLTSRVSLGNVMRAGLIIETLTHLALAVTTSVWIAGAVMFVFGAHAFIWGTTSITVRQRAVPEHLQGRVGSVNTISVFGGLVVGSAIGGALATRVGVTAPFWFAFAGSAVFVALLWRELTRIAHADDAADAPGRQPGVQAPPGGGEGSGEGPGRETMPG</sequence>
<dbReference type="EMBL" id="CP073767">
    <property type="protein sequence ID" value="UWZ51882.1"/>
    <property type="molecule type" value="Genomic_DNA"/>
</dbReference>
<name>A0A9Q9MJG3_9ACTN</name>
<protein>
    <submittedName>
        <fullName evidence="10">MFS transporter</fullName>
    </submittedName>
</protein>
<keyword evidence="2" id="KW-0813">Transport</keyword>
<dbReference type="OrthoDB" id="145388at2"/>
<feature type="transmembrane region" description="Helical" evidence="8">
    <location>
        <begin position="173"/>
        <end position="196"/>
    </location>
</feature>
<dbReference type="InterPro" id="IPR010290">
    <property type="entry name" value="TM_effector"/>
</dbReference>
<evidence type="ECO:0000256" key="1">
    <source>
        <dbReference type="ARBA" id="ARBA00004651"/>
    </source>
</evidence>
<evidence type="ECO:0000256" key="8">
    <source>
        <dbReference type="SAM" id="Phobius"/>
    </source>
</evidence>
<evidence type="ECO:0000256" key="7">
    <source>
        <dbReference type="SAM" id="MobiDB-lite"/>
    </source>
</evidence>
<dbReference type="Gene3D" id="1.20.1250.20">
    <property type="entry name" value="MFS general substrate transporter like domains"/>
    <property type="match status" value="1"/>
</dbReference>
<accession>A0A9Q9MJG3</accession>
<feature type="transmembrane region" description="Helical" evidence="8">
    <location>
        <begin position="229"/>
        <end position="248"/>
    </location>
</feature>
<dbReference type="SUPFAM" id="SSF103473">
    <property type="entry name" value="MFS general substrate transporter"/>
    <property type="match status" value="1"/>
</dbReference>
<feature type="compositionally biased region" description="Gly residues" evidence="7">
    <location>
        <begin position="424"/>
        <end position="433"/>
    </location>
</feature>
<keyword evidence="11" id="KW-1185">Reference proteome</keyword>
<feature type="domain" description="Major facilitator superfamily (MFS) profile" evidence="9">
    <location>
        <begin position="226"/>
        <end position="441"/>
    </location>
</feature>
<feature type="compositionally biased region" description="Low complexity" evidence="7">
    <location>
        <begin position="413"/>
        <end position="423"/>
    </location>
</feature>
<proteinExistence type="predicted"/>
<comment type="subcellular location">
    <subcellularLocation>
        <location evidence="1">Cell membrane</location>
        <topology evidence="1">Multi-pass membrane protein</topology>
    </subcellularLocation>
</comment>
<evidence type="ECO:0000256" key="3">
    <source>
        <dbReference type="ARBA" id="ARBA00022475"/>
    </source>
</evidence>
<feature type="transmembrane region" description="Helical" evidence="8">
    <location>
        <begin position="354"/>
        <end position="375"/>
    </location>
</feature>
<feature type="transmembrane region" description="Helical" evidence="8">
    <location>
        <begin position="314"/>
        <end position="333"/>
    </location>
</feature>
<keyword evidence="5 8" id="KW-1133">Transmembrane helix</keyword>
<dbReference type="AlphaFoldDB" id="A0A9Q9MJG3"/>
<dbReference type="KEGG" id="daur:Daura_34940"/>
<reference evidence="10" key="1">
    <citation type="submission" date="2021-04" db="EMBL/GenBank/DDBJ databases">
        <title>Dactylosporangium aurantiacum NRRL B-8018 full assembly.</title>
        <authorList>
            <person name="Hartkoorn R.C."/>
            <person name="Beaudoing E."/>
            <person name="Hot D."/>
        </authorList>
    </citation>
    <scope>NUCLEOTIDE SEQUENCE</scope>
    <source>
        <strain evidence="10">NRRL B-8018</strain>
    </source>
</reference>
<keyword evidence="6 8" id="KW-0472">Membrane</keyword>
<dbReference type="PROSITE" id="PS50850">
    <property type="entry name" value="MFS"/>
    <property type="match status" value="1"/>
</dbReference>
<dbReference type="CDD" id="cd06173">
    <property type="entry name" value="MFS_MefA_like"/>
    <property type="match status" value="1"/>
</dbReference>